<evidence type="ECO:0000256" key="3">
    <source>
        <dbReference type="ARBA" id="ARBA00004771"/>
    </source>
</evidence>
<evidence type="ECO:0000256" key="2">
    <source>
        <dbReference type="ARBA" id="ARBA00004586"/>
    </source>
</evidence>
<dbReference type="Proteomes" id="UP001058974">
    <property type="component" value="Chromosome 5"/>
</dbReference>
<dbReference type="GO" id="GO:0005886">
    <property type="term" value="C:plasma membrane"/>
    <property type="evidence" value="ECO:0007669"/>
    <property type="project" value="UniProtKB-SubCell"/>
</dbReference>
<comment type="subcellular location">
    <subcellularLocation>
        <location evidence="1">Cell membrane</location>
        <topology evidence="1">Single-pass membrane protein</topology>
    </subcellularLocation>
    <subcellularLocation>
        <location evidence="2">Endoplasmic reticulum membrane</location>
    </subcellularLocation>
</comment>
<proteinExistence type="inferred from homology"/>
<evidence type="ECO:0000256" key="6">
    <source>
        <dbReference type="ARBA" id="ARBA00022824"/>
    </source>
</evidence>
<protein>
    <recommendedName>
        <fullName evidence="15">Diacylglycerol O-acyltransferase</fullName>
    </recommendedName>
</protein>
<evidence type="ECO:0000313" key="14">
    <source>
        <dbReference type="Proteomes" id="UP001058974"/>
    </source>
</evidence>
<dbReference type="InterPro" id="IPR009721">
    <property type="entry name" value="O-acyltransferase_WSD1_C"/>
</dbReference>
<evidence type="ECO:0000256" key="5">
    <source>
        <dbReference type="ARBA" id="ARBA00022679"/>
    </source>
</evidence>
<name>A0A9D4WUU6_PEA</name>
<dbReference type="OrthoDB" id="619536at2759"/>
<dbReference type="PANTHER" id="PTHR31650">
    <property type="entry name" value="O-ACYLTRANSFERASE (WSD1-LIKE) FAMILY PROTEIN"/>
    <property type="match status" value="1"/>
</dbReference>
<evidence type="ECO:0000256" key="8">
    <source>
        <dbReference type="ARBA" id="ARBA00024360"/>
    </source>
</evidence>
<dbReference type="AlphaFoldDB" id="A0A9D4WUU6"/>
<organism evidence="13 14">
    <name type="scientific">Pisum sativum</name>
    <name type="common">Garden pea</name>
    <name type="synonym">Lathyrus oleraceus</name>
    <dbReference type="NCBI Taxonomy" id="3888"/>
    <lineage>
        <taxon>Eukaryota</taxon>
        <taxon>Viridiplantae</taxon>
        <taxon>Streptophyta</taxon>
        <taxon>Embryophyta</taxon>
        <taxon>Tracheophyta</taxon>
        <taxon>Spermatophyta</taxon>
        <taxon>Magnoliopsida</taxon>
        <taxon>eudicotyledons</taxon>
        <taxon>Gunneridae</taxon>
        <taxon>Pentapetalae</taxon>
        <taxon>rosids</taxon>
        <taxon>fabids</taxon>
        <taxon>Fabales</taxon>
        <taxon>Fabaceae</taxon>
        <taxon>Papilionoideae</taxon>
        <taxon>50 kb inversion clade</taxon>
        <taxon>NPAAA clade</taxon>
        <taxon>Hologalegina</taxon>
        <taxon>IRL clade</taxon>
        <taxon>Fabeae</taxon>
        <taxon>Lathyrus</taxon>
    </lineage>
</organism>
<feature type="domain" description="O-acyltransferase WSD1 C-terminal" evidence="12">
    <location>
        <begin position="313"/>
        <end position="458"/>
    </location>
</feature>
<keyword evidence="7" id="KW-0012">Acyltransferase</keyword>
<accession>A0A9D4WUU6</accession>
<keyword evidence="5" id="KW-0808">Transferase</keyword>
<evidence type="ECO:0000259" key="12">
    <source>
        <dbReference type="Pfam" id="PF06974"/>
    </source>
</evidence>
<comment type="catalytic activity">
    <reaction evidence="10">
        <text>an acyl-CoA + a 1,2-diacyl-sn-glycerol = a triacyl-sn-glycerol + CoA</text>
        <dbReference type="Rhea" id="RHEA:10868"/>
        <dbReference type="ChEBI" id="CHEBI:17815"/>
        <dbReference type="ChEBI" id="CHEBI:57287"/>
        <dbReference type="ChEBI" id="CHEBI:58342"/>
        <dbReference type="ChEBI" id="CHEBI:64615"/>
        <dbReference type="EC" id="2.3.1.20"/>
    </reaction>
</comment>
<dbReference type="GO" id="GO:0047196">
    <property type="term" value="F:long-chain-alcohol O-fatty-acyltransferase activity"/>
    <property type="evidence" value="ECO:0007669"/>
    <property type="project" value="UniProtKB-EC"/>
</dbReference>
<comment type="similarity">
    <text evidence="8">In the N-terminal section; belongs to the long-chain O-acyltransferase family.</text>
</comment>
<evidence type="ECO:0000256" key="10">
    <source>
        <dbReference type="ARBA" id="ARBA00048109"/>
    </source>
</evidence>
<dbReference type="Gramene" id="Psat05G0408300-T1">
    <property type="protein sequence ID" value="KAI5408108.1"/>
    <property type="gene ID" value="KIW84_054083"/>
</dbReference>
<evidence type="ECO:0000256" key="4">
    <source>
        <dbReference type="ARBA" id="ARBA00005189"/>
    </source>
</evidence>
<comment type="caution">
    <text evidence="13">The sequence shown here is derived from an EMBL/GenBank/DDBJ whole genome shotgun (WGS) entry which is preliminary data.</text>
</comment>
<evidence type="ECO:0000256" key="9">
    <source>
        <dbReference type="ARBA" id="ARBA00047604"/>
    </source>
</evidence>
<dbReference type="Pfam" id="PF06974">
    <property type="entry name" value="WS_DGAT_C"/>
    <property type="match status" value="1"/>
</dbReference>
<evidence type="ECO:0000256" key="1">
    <source>
        <dbReference type="ARBA" id="ARBA00004162"/>
    </source>
</evidence>
<dbReference type="EMBL" id="JAMSHJ010000005">
    <property type="protein sequence ID" value="KAI5408108.1"/>
    <property type="molecule type" value="Genomic_DNA"/>
</dbReference>
<evidence type="ECO:0000259" key="11">
    <source>
        <dbReference type="Pfam" id="PF03007"/>
    </source>
</evidence>
<keyword evidence="14" id="KW-1185">Reference proteome</keyword>
<dbReference type="InterPro" id="IPR004255">
    <property type="entry name" value="O-acyltransferase_WSD1_N"/>
</dbReference>
<comment type="catalytic activity">
    <reaction evidence="9">
        <text>a long chain fatty alcohol + a fatty acyl-CoA = a long-chain alcohol wax ester + CoA</text>
        <dbReference type="Rhea" id="RHEA:38443"/>
        <dbReference type="ChEBI" id="CHEBI:17135"/>
        <dbReference type="ChEBI" id="CHEBI:57287"/>
        <dbReference type="ChEBI" id="CHEBI:77636"/>
        <dbReference type="ChEBI" id="CHEBI:235323"/>
        <dbReference type="EC" id="2.3.1.75"/>
    </reaction>
</comment>
<feature type="domain" description="O-acyltransferase WSD1-like N-terminal" evidence="11">
    <location>
        <begin position="101"/>
        <end position="260"/>
    </location>
</feature>
<dbReference type="InterPro" id="IPR045034">
    <property type="entry name" value="O-acyltransferase_WSD1-like"/>
</dbReference>
<dbReference type="GO" id="GO:0005789">
    <property type="term" value="C:endoplasmic reticulum membrane"/>
    <property type="evidence" value="ECO:0007669"/>
    <property type="project" value="UniProtKB-SubCell"/>
</dbReference>
<dbReference type="Pfam" id="PF03007">
    <property type="entry name" value="WS_DGAT_cat"/>
    <property type="match status" value="1"/>
</dbReference>
<evidence type="ECO:0000313" key="13">
    <source>
        <dbReference type="EMBL" id="KAI5408108.1"/>
    </source>
</evidence>
<dbReference type="PANTHER" id="PTHR31650:SF27">
    <property type="entry name" value="O-ACYLTRANSFERASE WSD1-LIKE PROTEIN"/>
    <property type="match status" value="1"/>
</dbReference>
<evidence type="ECO:0000256" key="7">
    <source>
        <dbReference type="ARBA" id="ARBA00023315"/>
    </source>
</evidence>
<comment type="pathway">
    <text evidence="3">Glycerolipid metabolism; triacylglycerol biosynthesis.</text>
</comment>
<keyword evidence="6" id="KW-0256">Endoplasmic reticulum</keyword>
<dbReference type="GO" id="GO:0004144">
    <property type="term" value="F:diacylglycerol O-acyltransferase activity"/>
    <property type="evidence" value="ECO:0007669"/>
    <property type="project" value="UniProtKB-EC"/>
</dbReference>
<sequence length="472" mass="53622">MDQLYEEVEEPVSPHGQYLNNTVICSYIFGFLELTIPFDDSLVIPLIKDVFIPINSRFSSIMIRDEDGKMRWKKVVVKPEEHVKIPKFSENSPSRGLYDNHLREYVTSILIERTSQEKPLWEIHIINYPTTNAVSTIIFKLHHSLGDGYSIMGALLSCLQRVDDPSLPLSFPSRPQLNLKYEDESLFKKICFGVNSFFSSISDFGSSIIKTRIIADDITPIRSGYRGIDSQHIILSDILFSLDQVKEIKSKLGVTINDVVCGIIFYGLRLYMDEINERTKTSNSTALVMLNTRNIKGYQSLKEMQKPESKGLWGNKISFLQIPIPKPNQSGIFNPLEFVLEAHDVLNKKKRSFSVHLIGLLMDLEMKLRGPEAVAKEIYNTIGNSSVLISNMVGPVEKMALANHPVNGLYFTTTCGPEDVNITIISYVKILRMSVKILKGFIDEDKLKFCMEKAFEAIFKASMEIFDIPIEK</sequence>
<gene>
    <name evidence="13" type="ORF">KIW84_054083</name>
</gene>
<comment type="pathway">
    <text evidence="4">Lipid metabolism.</text>
</comment>
<reference evidence="13 14" key="1">
    <citation type="journal article" date="2022" name="Nat. Genet.">
        <title>Improved pea reference genome and pan-genome highlight genomic features and evolutionary characteristics.</title>
        <authorList>
            <person name="Yang T."/>
            <person name="Liu R."/>
            <person name="Luo Y."/>
            <person name="Hu S."/>
            <person name="Wang D."/>
            <person name="Wang C."/>
            <person name="Pandey M.K."/>
            <person name="Ge S."/>
            <person name="Xu Q."/>
            <person name="Li N."/>
            <person name="Li G."/>
            <person name="Huang Y."/>
            <person name="Saxena R.K."/>
            <person name="Ji Y."/>
            <person name="Li M."/>
            <person name="Yan X."/>
            <person name="He Y."/>
            <person name="Liu Y."/>
            <person name="Wang X."/>
            <person name="Xiang C."/>
            <person name="Varshney R.K."/>
            <person name="Ding H."/>
            <person name="Gao S."/>
            <person name="Zong X."/>
        </authorList>
    </citation>
    <scope>NUCLEOTIDE SEQUENCE [LARGE SCALE GENOMIC DNA]</scope>
    <source>
        <strain evidence="13 14">cv. Zhongwan 6</strain>
    </source>
</reference>
<evidence type="ECO:0008006" key="15">
    <source>
        <dbReference type="Google" id="ProtNLM"/>
    </source>
</evidence>
<dbReference type="GO" id="GO:0019432">
    <property type="term" value="P:triglyceride biosynthetic process"/>
    <property type="evidence" value="ECO:0007669"/>
    <property type="project" value="TreeGrafter"/>
</dbReference>